<dbReference type="AlphaFoldDB" id="A0A3P8RGF5"/>
<keyword evidence="13" id="KW-0325">Glycoprotein</keyword>
<accession>A0A3P8RGF5</accession>
<dbReference type="STRING" id="8154.ENSACLP00000040026"/>
<dbReference type="InterPro" id="IPR055356">
    <property type="entry name" value="ZP-N"/>
</dbReference>
<name>A0A3P8RGF5_ASTCA</name>
<evidence type="ECO:0000256" key="11">
    <source>
        <dbReference type="ARBA" id="ARBA00023136"/>
    </source>
</evidence>
<keyword evidence="4 14" id="KW-1003">Cell membrane</keyword>
<dbReference type="Gene3D" id="2.60.40.4100">
    <property type="entry name" value="Zona pellucida, ZP-C domain"/>
    <property type="match status" value="1"/>
</dbReference>
<evidence type="ECO:0000256" key="14">
    <source>
        <dbReference type="RuleBase" id="RU367066"/>
    </source>
</evidence>
<dbReference type="FunFam" id="2.60.40.4100:FF:000002">
    <property type="entry name" value="Zona pellucida sperm-binding protein 3"/>
    <property type="match status" value="1"/>
</dbReference>
<sequence length="458" mass="50480">MDCYLHGLVSWCFIILYSVCALAQSSRLVHSSESSVANSLSQGGTYGRIQPQFGAVKQKPSTEHRERPRPVTVNCQPDAMEVVVQADMFDTGLQVDGGHLRLGSVSAGEERVCGAVPSGEAEFTIRAQLVDCGTKLSSTKEKLIYANVLVYSPEPSSDGLLRLGGAAIPVECHYKKYYSVGGISLHPTWVPLVATASAEDQIDFHLLLMTDDWTFQRGSYTYFLGDSVHFEVSAVIGNHMPLRVYIDHCVGTATPDADVALRYDFVEHGCLTDAYLTNSSSRFLPRTEEHKLRFQLEAFIFYQSPSNQVYITCHVKAVPATMTATSQNRACSLTENRWRSVDGNDEACRSCNIAHQVETQSTQPPKTTMNAKAGPTLSSLEGLVQNSPKHHPATYVRFRPRLHQRRHTKHEQSSAKLMKGGTDYVARSLQLGPLTVLPFSHLITSLADPKTVVSNKTT</sequence>
<feature type="signal peptide" evidence="14">
    <location>
        <begin position="1"/>
        <end position="23"/>
    </location>
</feature>
<comment type="function">
    <text evidence="14">Component of the zona pellucida, an extracellular matrix surrounding oocytes which mediates sperm binding, induction of the acrosome reaction and prevents post-fertilization polyspermy. The zona pellucida is composed of 3 to 4 glycoproteins, ZP1, ZP2, ZP3, and ZP4. ZP3 is essential for sperm binding and zona matrix formation.</text>
</comment>
<keyword evidence="10" id="KW-1133">Transmembrane helix</keyword>
<organism evidence="16 17">
    <name type="scientific">Astatotilapia calliptera</name>
    <name type="common">Eastern happy</name>
    <name type="synonym">Chromis callipterus</name>
    <dbReference type="NCBI Taxonomy" id="8154"/>
    <lineage>
        <taxon>Eukaryota</taxon>
        <taxon>Metazoa</taxon>
        <taxon>Chordata</taxon>
        <taxon>Craniata</taxon>
        <taxon>Vertebrata</taxon>
        <taxon>Euteleostomi</taxon>
        <taxon>Actinopterygii</taxon>
        <taxon>Neopterygii</taxon>
        <taxon>Teleostei</taxon>
        <taxon>Neoteleostei</taxon>
        <taxon>Acanthomorphata</taxon>
        <taxon>Ovalentaria</taxon>
        <taxon>Cichlomorphae</taxon>
        <taxon>Cichliformes</taxon>
        <taxon>Cichlidae</taxon>
        <taxon>African cichlids</taxon>
        <taxon>Pseudocrenilabrinae</taxon>
        <taxon>Haplochromini</taxon>
        <taxon>Astatotilapia</taxon>
    </lineage>
</organism>
<evidence type="ECO:0000256" key="6">
    <source>
        <dbReference type="ARBA" id="ARBA00022530"/>
    </source>
</evidence>
<evidence type="ECO:0000256" key="3">
    <source>
        <dbReference type="ARBA" id="ARBA00017980"/>
    </source>
</evidence>
<dbReference type="Bgee" id="ENSACLG00000026979">
    <property type="expression patterns" value="Expressed in ovary and 3 other cell types or tissues"/>
</dbReference>
<dbReference type="GO" id="GO:0035803">
    <property type="term" value="P:egg coat formation"/>
    <property type="evidence" value="ECO:0007669"/>
    <property type="project" value="UniProtKB-UniRule"/>
</dbReference>
<comment type="PTM">
    <text evidence="14">Proteolytically cleaved before the transmembrane segment to yield the secreted ectodomain incorporated in the zona pellucida.</text>
</comment>
<dbReference type="GO" id="GO:0035805">
    <property type="term" value="C:egg coat"/>
    <property type="evidence" value="ECO:0007669"/>
    <property type="project" value="UniProtKB-SubCell"/>
</dbReference>
<dbReference type="GO" id="GO:0035804">
    <property type="term" value="F:structural constituent of egg coat"/>
    <property type="evidence" value="ECO:0007669"/>
    <property type="project" value="UniProtKB-UniRule"/>
</dbReference>
<dbReference type="SMART" id="SM00241">
    <property type="entry name" value="ZP"/>
    <property type="match status" value="1"/>
</dbReference>
<dbReference type="GeneTree" id="ENSGT01030000234567"/>
<evidence type="ECO:0000256" key="10">
    <source>
        <dbReference type="ARBA" id="ARBA00022989"/>
    </source>
</evidence>
<dbReference type="PROSITE" id="PS51034">
    <property type="entry name" value="ZP_2"/>
    <property type="match status" value="1"/>
</dbReference>
<evidence type="ECO:0000256" key="7">
    <source>
        <dbReference type="ARBA" id="ARBA00022685"/>
    </source>
</evidence>
<keyword evidence="9 14" id="KW-0732">Signal</keyword>
<protein>
    <recommendedName>
        <fullName evidence="3 14">Zona pellucida sperm-binding protein 3</fullName>
    </recommendedName>
</protein>
<evidence type="ECO:0000256" key="9">
    <source>
        <dbReference type="ARBA" id="ARBA00022729"/>
    </source>
</evidence>
<evidence type="ECO:0000256" key="12">
    <source>
        <dbReference type="ARBA" id="ARBA00023157"/>
    </source>
</evidence>
<dbReference type="Ensembl" id="ENSACLT00000040969.2">
    <property type="protein sequence ID" value="ENSACLP00000040026.2"/>
    <property type="gene ID" value="ENSACLG00000026979.2"/>
</dbReference>
<keyword evidence="12 14" id="KW-1015">Disulfide bond</keyword>
<dbReference type="InterPro" id="IPR001507">
    <property type="entry name" value="ZP_dom"/>
</dbReference>
<evidence type="ECO:0000313" key="17">
    <source>
        <dbReference type="Proteomes" id="UP000265100"/>
    </source>
</evidence>
<comment type="similarity">
    <text evidence="2 14">Belongs to the ZP domain family. ZPC subfamily.</text>
</comment>
<dbReference type="InterPro" id="IPR042235">
    <property type="entry name" value="ZP-C_dom"/>
</dbReference>
<feature type="domain" description="ZP" evidence="15">
    <location>
        <begin position="74"/>
        <end position="338"/>
    </location>
</feature>
<reference evidence="16" key="2">
    <citation type="submission" date="2025-08" db="UniProtKB">
        <authorList>
            <consortium name="Ensembl"/>
        </authorList>
    </citation>
    <scope>IDENTIFICATION</scope>
</reference>
<evidence type="ECO:0000256" key="8">
    <source>
        <dbReference type="ARBA" id="ARBA00022692"/>
    </source>
</evidence>
<dbReference type="Gene3D" id="2.60.40.3210">
    <property type="entry name" value="Zona pellucida, ZP-N domain"/>
    <property type="match status" value="1"/>
</dbReference>
<dbReference type="OrthoDB" id="8880842at2759"/>
<dbReference type="PANTHER" id="PTHR11576">
    <property type="entry name" value="ZONA PELLUCIDA SPERM-BINDING PROTEIN 3"/>
    <property type="match status" value="1"/>
</dbReference>
<dbReference type="GO" id="GO:2000344">
    <property type="term" value="P:positive regulation of acrosome reaction"/>
    <property type="evidence" value="ECO:0007669"/>
    <property type="project" value="UniProtKB-UniRule"/>
</dbReference>
<evidence type="ECO:0000259" key="15">
    <source>
        <dbReference type="PROSITE" id="PS51034"/>
    </source>
</evidence>
<dbReference type="Proteomes" id="UP000265100">
    <property type="component" value="Chromosome 18"/>
</dbReference>
<keyword evidence="8" id="KW-0812">Transmembrane</keyword>
<dbReference type="Pfam" id="PF23344">
    <property type="entry name" value="ZP-N"/>
    <property type="match status" value="1"/>
</dbReference>
<keyword evidence="6 14" id="KW-0272">Extracellular matrix</keyword>
<evidence type="ECO:0000256" key="13">
    <source>
        <dbReference type="ARBA" id="ARBA00023180"/>
    </source>
</evidence>
<dbReference type="PANTHER" id="PTHR11576:SF2">
    <property type="entry name" value="ZONA PELLUCIDA SPERM-BINDING PROTEIN 3"/>
    <property type="match status" value="1"/>
</dbReference>
<dbReference type="GO" id="GO:0007339">
    <property type="term" value="P:binding of sperm to zona pellucida"/>
    <property type="evidence" value="ECO:0007669"/>
    <property type="project" value="UniProtKB-UniRule"/>
</dbReference>
<evidence type="ECO:0000313" key="16">
    <source>
        <dbReference type="Ensembl" id="ENSACLP00000040026.2"/>
    </source>
</evidence>
<reference evidence="16" key="3">
    <citation type="submission" date="2025-09" db="UniProtKB">
        <authorList>
            <consortium name="Ensembl"/>
        </authorList>
    </citation>
    <scope>IDENTIFICATION</scope>
</reference>
<keyword evidence="5 14" id="KW-0964">Secreted</keyword>
<evidence type="ECO:0000256" key="5">
    <source>
        <dbReference type="ARBA" id="ARBA00022525"/>
    </source>
</evidence>
<dbReference type="PRINTS" id="PR00023">
    <property type="entry name" value="ZPELLUCIDA"/>
</dbReference>
<comment type="domain">
    <text evidence="14">The ZP domain is involved in the polymerization of the ZP proteins to form the zona pellucida.</text>
</comment>
<dbReference type="InterPro" id="IPR055355">
    <property type="entry name" value="ZP-C"/>
</dbReference>
<proteinExistence type="inferred from homology"/>
<dbReference type="InterPro" id="IPR048290">
    <property type="entry name" value="ZP_chr"/>
</dbReference>
<dbReference type="GO" id="GO:0005886">
    <property type="term" value="C:plasma membrane"/>
    <property type="evidence" value="ECO:0007669"/>
    <property type="project" value="UniProtKB-SubCell"/>
</dbReference>
<evidence type="ECO:0000256" key="2">
    <source>
        <dbReference type="ARBA" id="ARBA00006735"/>
    </source>
</evidence>
<dbReference type="FunFam" id="2.60.40.3210:FF:000001">
    <property type="entry name" value="Zona pellucida sperm-binding protein 3"/>
    <property type="match status" value="1"/>
</dbReference>
<reference evidence="16" key="1">
    <citation type="submission" date="2018-05" db="EMBL/GenBank/DDBJ databases">
        <authorList>
            <person name="Datahose"/>
        </authorList>
    </citation>
    <scope>NUCLEOTIDE SEQUENCE</scope>
</reference>
<dbReference type="OMA" id="SLHPTWV"/>
<feature type="chain" id="PRO_5044048604" description="Zona pellucida sperm-binding protein 3" evidence="14">
    <location>
        <begin position="24"/>
        <end position="458"/>
    </location>
</feature>
<keyword evidence="11" id="KW-0472">Membrane</keyword>
<evidence type="ECO:0000256" key="1">
    <source>
        <dbReference type="ARBA" id="ARBA00004498"/>
    </source>
</evidence>
<evidence type="ECO:0000256" key="4">
    <source>
        <dbReference type="ARBA" id="ARBA00022475"/>
    </source>
</evidence>
<dbReference type="GO" id="GO:0032190">
    <property type="term" value="F:acrosin binding"/>
    <property type="evidence" value="ECO:0007669"/>
    <property type="project" value="TreeGrafter"/>
</dbReference>
<keyword evidence="7 14" id="KW-0165">Cleavage on pair of basic residues</keyword>
<comment type="subcellular location">
    <subcellularLocation>
        <location evidence="1">Secreted</location>
        <location evidence="1">Extracellular space</location>
        <location evidence="1">Extracellular matrix</location>
    </subcellularLocation>
    <subcellularLocation>
        <location evidence="14">Zona pellucida</location>
    </subcellularLocation>
    <subcellularLocation>
        <location evidence="14">Cell membrane</location>
        <topology evidence="14">Single-pass type I membrane protein</topology>
    </subcellularLocation>
</comment>
<dbReference type="Pfam" id="PF00100">
    <property type="entry name" value="Zona_pellucida"/>
    <property type="match status" value="1"/>
</dbReference>
<keyword evidence="17" id="KW-1185">Reference proteome</keyword>